<feature type="domain" description="BRCT" evidence="2">
    <location>
        <begin position="157"/>
        <end position="243"/>
    </location>
</feature>
<keyword evidence="3" id="KW-0436">Ligase</keyword>
<dbReference type="AlphaFoldDB" id="A0A8H3J127"/>
<dbReference type="PROSITE" id="PS50172">
    <property type="entry name" value="BRCT"/>
    <property type="match status" value="2"/>
</dbReference>
<dbReference type="Gene3D" id="3.40.50.10190">
    <property type="entry name" value="BRCT domain"/>
    <property type="match status" value="2"/>
</dbReference>
<dbReference type="InterPro" id="IPR029710">
    <property type="entry name" value="LIG4"/>
</dbReference>
<evidence type="ECO:0000313" key="3">
    <source>
        <dbReference type="EMBL" id="CAF9938726.1"/>
    </source>
</evidence>
<accession>A0A8H3J127</accession>
<dbReference type="SUPFAM" id="SSF52113">
    <property type="entry name" value="BRCT domain"/>
    <property type="match status" value="2"/>
</dbReference>
<name>A0A8H3J127_9LECA</name>
<feature type="domain" description="BRCT" evidence="2">
    <location>
        <begin position="1"/>
        <end position="80"/>
    </location>
</feature>
<dbReference type="GO" id="GO:0006303">
    <property type="term" value="P:double-strand break repair via nonhomologous end joining"/>
    <property type="evidence" value="ECO:0007669"/>
    <property type="project" value="TreeGrafter"/>
</dbReference>
<dbReference type="EMBL" id="CAJPDT010000111">
    <property type="protein sequence ID" value="CAF9938726.1"/>
    <property type="molecule type" value="Genomic_DNA"/>
</dbReference>
<comment type="caution">
    <text evidence="3">The sequence shown here is derived from an EMBL/GenBank/DDBJ whole genome shotgun (WGS) entry which is preliminary data.</text>
</comment>
<organism evidence="3 4">
    <name type="scientific">Imshaugia aleurites</name>
    <dbReference type="NCBI Taxonomy" id="172621"/>
    <lineage>
        <taxon>Eukaryota</taxon>
        <taxon>Fungi</taxon>
        <taxon>Dikarya</taxon>
        <taxon>Ascomycota</taxon>
        <taxon>Pezizomycotina</taxon>
        <taxon>Lecanoromycetes</taxon>
        <taxon>OSLEUM clade</taxon>
        <taxon>Lecanoromycetidae</taxon>
        <taxon>Lecanorales</taxon>
        <taxon>Lecanorineae</taxon>
        <taxon>Parmeliaceae</taxon>
        <taxon>Imshaugia</taxon>
    </lineage>
</organism>
<evidence type="ECO:0000313" key="4">
    <source>
        <dbReference type="Proteomes" id="UP000664534"/>
    </source>
</evidence>
<dbReference type="Pfam" id="PF16589">
    <property type="entry name" value="BRCT_2"/>
    <property type="match status" value="1"/>
</dbReference>
<keyword evidence="1" id="KW-0233">DNA recombination</keyword>
<dbReference type="InterPro" id="IPR001357">
    <property type="entry name" value="BRCT_dom"/>
</dbReference>
<dbReference type="GO" id="GO:0006310">
    <property type="term" value="P:DNA recombination"/>
    <property type="evidence" value="ECO:0007669"/>
    <property type="project" value="UniProtKB-KW"/>
</dbReference>
<dbReference type="GO" id="GO:0006297">
    <property type="term" value="P:nucleotide-excision repair, DNA gap filling"/>
    <property type="evidence" value="ECO:0007669"/>
    <property type="project" value="TreeGrafter"/>
</dbReference>
<dbReference type="InterPro" id="IPR021536">
    <property type="entry name" value="DNA_ligase_IV_dom"/>
</dbReference>
<proteinExistence type="predicted"/>
<dbReference type="GO" id="GO:0032807">
    <property type="term" value="C:DNA ligase IV complex"/>
    <property type="evidence" value="ECO:0007669"/>
    <property type="project" value="TreeGrafter"/>
</dbReference>
<evidence type="ECO:0000259" key="2">
    <source>
        <dbReference type="PROSITE" id="PS50172"/>
    </source>
</evidence>
<sequence>MTGSQKPEKKSKAELEHLVKSHGGKIVQNDSRPGTVCIGDQRTVHVASLCKRRNVDIIKSSWLFDNIRQSEADQGRPSLLLPLESRHMFFIAAESESRVEGAVDEYGDSFARDITVDELKEIFNSMPAKFEQSFSARDFKAELEEHGNELGELRGWMFEGLLLYSDQQLANDRMKQACDTARFAGARLTDDLEEGITHVLVGEDKSTTRTLRQRTSEFQRLPRLVTVNWVEQSWQEKTLLDEELRRQTVNRVGRVRTKISVDFLKMDHMDHMATSIRGN</sequence>
<dbReference type="Proteomes" id="UP000664534">
    <property type="component" value="Unassembled WGS sequence"/>
</dbReference>
<gene>
    <name evidence="3" type="primary">LIG4_2</name>
    <name evidence="3" type="ORF">IMSHALPRED_001064</name>
</gene>
<dbReference type="OrthoDB" id="151490at2759"/>
<reference evidence="3" key="1">
    <citation type="submission" date="2021-03" db="EMBL/GenBank/DDBJ databases">
        <authorList>
            <person name="Tagirdzhanova G."/>
        </authorList>
    </citation>
    <scope>NUCLEOTIDE SEQUENCE</scope>
</reference>
<dbReference type="PANTHER" id="PTHR45997">
    <property type="entry name" value="DNA LIGASE 4"/>
    <property type="match status" value="1"/>
</dbReference>
<dbReference type="GO" id="GO:0005524">
    <property type="term" value="F:ATP binding"/>
    <property type="evidence" value="ECO:0007669"/>
    <property type="project" value="InterPro"/>
</dbReference>
<dbReference type="Pfam" id="PF11411">
    <property type="entry name" value="DNA_ligase_IV"/>
    <property type="match status" value="1"/>
</dbReference>
<keyword evidence="4" id="KW-1185">Reference proteome</keyword>
<protein>
    <submittedName>
        <fullName evidence="3">DNA ligase (ATP)</fullName>
    </submittedName>
</protein>
<dbReference type="GO" id="GO:0003910">
    <property type="term" value="F:DNA ligase (ATP) activity"/>
    <property type="evidence" value="ECO:0007669"/>
    <property type="project" value="InterPro"/>
</dbReference>
<dbReference type="InterPro" id="IPR036420">
    <property type="entry name" value="BRCT_dom_sf"/>
</dbReference>
<dbReference type="GO" id="GO:0003677">
    <property type="term" value="F:DNA binding"/>
    <property type="evidence" value="ECO:0007669"/>
    <property type="project" value="InterPro"/>
</dbReference>
<evidence type="ECO:0000256" key="1">
    <source>
        <dbReference type="ARBA" id="ARBA00023172"/>
    </source>
</evidence>
<dbReference type="PANTHER" id="PTHR45997:SF1">
    <property type="entry name" value="DNA LIGASE 4"/>
    <property type="match status" value="1"/>
</dbReference>